<dbReference type="EMBL" id="CP141882">
    <property type="protein sequence ID" value="WRT64720.1"/>
    <property type="molecule type" value="Genomic_DNA"/>
</dbReference>
<keyword evidence="3" id="KW-1185">Reference proteome</keyword>
<proteinExistence type="predicted"/>
<accession>A0ABZ1CSI6</accession>
<feature type="compositionally biased region" description="Basic and acidic residues" evidence="1">
    <location>
        <begin position="43"/>
        <end position="52"/>
    </location>
</feature>
<protein>
    <recommendedName>
        <fullName evidence="4">Ataxin-2 C-terminal domain-containing protein</fullName>
    </recommendedName>
</protein>
<feature type="compositionally biased region" description="Basic and acidic residues" evidence="1">
    <location>
        <begin position="73"/>
        <end position="82"/>
    </location>
</feature>
<feature type="region of interest" description="Disordered" evidence="1">
    <location>
        <begin position="1"/>
        <end position="138"/>
    </location>
</feature>
<feature type="compositionally biased region" description="Polar residues" evidence="1">
    <location>
        <begin position="101"/>
        <end position="112"/>
    </location>
</feature>
<reference evidence="2 3" key="1">
    <citation type="submission" date="2024-01" db="EMBL/GenBank/DDBJ databases">
        <title>Comparative genomics of Cryptococcus and Kwoniella reveals pathogenesis evolution and contrasting modes of karyotype evolution via chromosome fusion or intercentromeric recombination.</title>
        <authorList>
            <person name="Coelho M.A."/>
            <person name="David-Palma M."/>
            <person name="Shea T."/>
            <person name="Bowers K."/>
            <person name="McGinley-Smith S."/>
            <person name="Mohammad A.W."/>
            <person name="Gnirke A."/>
            <person name="Yurkov A.M."/>
            <person name="Nowrousian M."/>
            <person name="Sun S."/>
            <person name="Cuomo C.A."/>
            <person name="Heitman J."/>
        </authorList>
    </citation>
    <scope>NUCLEOTIDE SEQUENCE [LARGE SCALE GENOMIC DNA]</scope>
    <source>
        <strain evidence="2">CBS 11374</strain>
    </source>
</reference>
<evidence type="ECO:0000313" key="3">
    <source>
        <dbReference type="Proteomes" id="UP001329825"/>
    </source>
</evidence>
<feature type="compositionally biased region" description="Polar residues" evidence="1">
    <location>
        <begin position="1"/>
        <end position="25"/>
    </location>
</feature>
<dbReference type="RefSeq" id="XP_062789460.1">
    <property type="nucleotide sequence ID" value="XM_062933409.1"/>
</dbReference>
<organism evidence="2 3">
    <name type="scientific">Kwoniella shivajii</name>
    <dbReference type="NCBI Taxonomy" id="564305"/>
    <lineage>
        <taxon>Eukaryota</taxon>
        <taxon>Fungi</taxon>
        <taxon>Dikarya</taxon>
        <taxon>Basidiomycota</taxon>
        <taxon>Agaricomycotina</taxon>
        <taxon>Tremellomycetes</taxon>
        <taxon>Tremellales</taxon>
        <taxon>Cryptococcaceae</taxon>
        <taxon>Kwoniella</taxon>
    </lineage>
</organism>
<evidence type="ECO:0000313" key="2">
    <source>
        <dbReference type="EMBL" id="WRT64720.1"/>
    </source>
</evidence>
<gene>
    <name evidence="2" type="ORF">IL334_001654</name>
</gene>
<evidence type="ECO:0000256" key="1">
    <source>
        <dbReference type="SAM" id="MobiDB-lite"/>
    </source>
</evidence>
<feature type="compositionally biased region" description="Acidic residues" evidence="1">
    <location>
        <begin position="53"/>
        <end position="72"/>
    </location>
</feature>
<dbReference type="GeneID" id="87953785"/>
<sequence>MSTANLSSADISTSCMSSNTQSMFSRPSILSEKTVDRNASQGARERETRIESYPDEDEASWDPWDPWDEDEEIRQFNDRIADDLANNEPYEPKTPPFTLANAVQKQKPSTMKSWKDNHHPSLPLIDEDESGVAQNEND</sequence>
<dbReference type="Proteomes" id="UP001329825">
    <property type="component" value="Chromosome 2"/>
</dbReference>
<evidence type="ECO:0008006" key="4">
    <source>
        <dbReference type="Google" id="ProtNLM"/>
    </source>
</evidence>
<name>A0ABZ1CSI6_9TREE</name>